<name>A0AAW7SUD5_BURVI</name>
<proteinExistence type="predicted"/>
<evidence type="ECO:0000313" key="2">
    <source>
        <dbReference type="Proteomes" id="UP001171620"/>
    </source>
</evidence>
<dbReference type="PIRSF" id="PIRSF029288">
    <property type="entry name" value="SciE_ImpE"/>
    <property type="match status" value="1"/>
</dbReference>
<dbReference type="Proteomes" id="UP001171620">
    <property type="component" value="Unassembled WGS sequence"/>
</dbReference>
<organism evidence="1 2">
    <name type="scientific">Burkholderia vietnamiensis</name>
    <dbReference type="NCBI Taxonomy" id="60552"/>
    <lineage>
        <taxon>Bacteria</taxon>
        <taxon>Pseudomonadati</taxon>
        <taxon>Pseudomonadota</taxon>
        <taxon>Betaproteobacteria</taxon>
        <taxon>Burkholderiales</taxon>
        <taxon>Burkholderiaceae</taxon>
        <taxon>Burkholderia</taxon>
        <taxon>Burkholderia cepacia complex</taxon>
    </lineage>
</organism>
<protein>
    <submittedName>
        <fullName evidence="1">Type VI secretion system accessory protein TagJ</fullName>
    </submittedName>
</protein>
<dbReference type="InterPro" id="IPR011990">
    <property type="entry name" value="TPR-like_helical_dom_sf"/>
</dbReference>
<dbReference type="EMBL" id="JAUJRV010000003">
    <property type="protein sequence ID" value="MDN7794591.1"/>
    <property type="molecule type" value="Genomic_DNA"/>
</dbReference>
<dbReference type="Pfam" id="PF07024">
    <property type="entry name" value="ImpE"/>
    <property type="match status" value="1"/>
</dbReference>
<dbReference type="RefSeq" id="WP_046422655.1">
    <property type="nucleotide sequence ID" value="NZ_JAUJRV010000003.1"/>
</dbReference>
<evidence type="ECO:0000313" key="1">
    <source>
        <dbReference type="EMBL" id="MDN7794591.1"/>
    </source>
</evidence>
<dbReference type="Gene3D" id="1.25.40.10">
    <property type="entry name" value="Tetratricopeptide repeat domain"/>
    <property type="match status" value="1"/>
</dbReference>
<dbReference type="AlphaFoldDB" id="A0AAW7SUD5"/>
<reference evidence="1" key="1">
    <citation type="submission" date="2023-07" db="EMBL/GenBank/DDBJ databases">
        <title>A collection of bacterial strains from the Burkholderia cepacia Research Laboratory and Repository.</title>
        <authorList>
            <person name="Lipuma J."/>
            <person name="Spilker T."/>
            <person name="Caverly L."/>
        </authorList>
    </citation>
    <scope>NUCLEOTIDE SEQUENCE</scope>
    <source>
        <strain evidence="1">AU44268</strain>
    </source>
</reference>
<dbReference type="InterPro" id="IPR009211">
    <property type="entry name" value="TagJ"/>
</dbReference>
<comment type="caution">
    <text evidence="1">The sequence shown here is derived from an EMBL/GenBank/DDBJ whole genome shotgun (WGS) entry which is preliminary data.</text>
</comment>
<dbReference type="SUPFAM" id="SSF144059">
    <property type="entry name" value="ImpE-like"/>
    <property type="match status" value="1"/>
</dbReference>
<sequence>MTRLTASDTPYTHRLGEAPLGEQIERISARLRAQPTTASHRWALFQLMCVTGEWTRAIQQLQTWAKLEPGQAPTAQVYRDLIRAERWRRQVVDGCERPGFVLEPPAWLDGLLNALRFAADGQIEQADDAREAALDAAASVAVRGPQGNATWIVDSDSSFGPVCEVITAGHYRWVSFTDLVAWRVSPPTKLVDLVWAPCTLTLVDGAIVHGFMPARYPGSEAGDDAMRLGRSTVWREGGRTGVTALGRKTWATDRGDFSLFELASAEFGTPIADDTGIGERAGD</sequence>
<gene>
    <name evidence="1" type="ORF">QZM33_06380</name>
</gene>
<accession>A0AAW7SUD5</accession>